<dbReference type="KEGG" id="pob:LPB03_05655"/>
<name>A0A1B8TWT2_9FLAO</name>
<dbReference type="Proteomes" id="UP000092584">
    <property type="component" value="Unassembled WGS sequence"/>
</dbReference>
<dbReference type="OrthoDB" id="1442602at2"/>
<evidence type="ECO:0000313" key="1">
    <source>
        <dbReference type="EMBL" id="OBY64113.1"/>
    </source>
</evidence>
<protein>
    <submittedName>
        <fullName evidence="1">Uncharacterized protein</fullName>
    </submittedName>
</protein>
<comment type="caution">
    <text evidence="1">The sequence shown here is derived from an EMBL/GenBank/DDBJ whole genome shotgun (WGS) entry which is preliminary data.</text>
</comment>
<keyword evidence="2" id="KW-1185">Reference proteome</keyword>
<dbReference type="STRING" id="1774273.LPB03_05655"/>
<accession>A0A1B8TWT2</accession>
<gene>
    <name evidence="1" type="ORF">LPB3_06840</name>
</gene>
<organism evidence="1 2">
    <name type="scientific">Polaribacter vadi</name>
    <dbReference type="NCBI Taxonomy" id="1774273"/>
    <lineage>
        <taxon>Bacteria</taxon>
        <taxon>Pseudomonadati</taxon>
        <taxon>Bacteroidota</taxon>
        <taxon>Flavobacteriia</taxon>
        <taxon>Flavobacteriales</taxon>
        <taxon>Flavobacteriaceae</taxon>
    </lineage>
</organism>
<sequence length="110" mass="12819">MNIKNKESYILISSDENSFSEFYALFLEKVAIYKKQHIVLKISDKINITKEDFLLFLDVAAEKKKEKTSFVIVSDAVNMDDFPENFNIVPTLIEAEDIIEMENMERELGF</sequence>
<proteinExistence type="predicted"/>
<dbReference type="EMBL" id="LSFM01000022">
    <property type="protein sequence ID" value="OBY64113.1"/>
    <property type="molecule type" value="Genomic_DNA"/>
</dbReference>
<evidence type="ECO:0000313" key="2">
    <source>
        <dbReference type="Proteomes" id="UP000092584"/>
    </source>
</evidence>
<dbReference type="AlphaFoldDB" id="A0A1B8TWT2"/>
<reference evidence="2" key="1">
    <citation type="submission" date="2016-02" db="EMBL/GenBank/DDBJ databases">
        <authorList>
            <person name="Shin S.-K."/>
            <person name="Yi H."/>
            <person name="Kim E."/>
        </authorList>
    </citation>
    <scope>NUCLEOTIDE SEQUENCE [LARGE SCALE GENOMIC DNA]</scope>
    <source>
        <strain evidence="2">LPB0003</strain>
    </source>
</reference>
<dbReference type="RefSeq" id="WP_065318863.1">
    <property type="nucleotide sequence ID" value="NZ_CP017477.1"/>
</dbReference>